<dbReference type="Pfam" id="PF05199">
    <property type="entry name" value="GMC_oxred_C"/>
    <property type="match status" value="1"/>
</dbReference>
<dbReference type="InterPro" id="IPR036188">
    <property type="entry name" value="FAD/NAD-bd_sf"/>
</dbReference>
<evidence type="ECO:0000313" key="7">
    <source>
        <dbReference type="EMBL" id="CAG9770843.1"/>
    </source>
</evidence>
<dbReference type="SUPFAM" id="SSF51905">
    <property type="entry name" value="FAD/NAD(P)-binding domain"/>
    <property type="match status" value="1"/>
</dbReference>
<evidence type="ECO:0000256" key="3">
    <source>
        <dbReference type="PIRSR" id="PIRSR000137-2"/>
    </source>
</evidence>
<feature type="domain" description="Glucose-methanol-choline oxidoreductase N-terminal" evidence="6">
    <location>
        <begin position="151"/>
        <end position="174"/>
    </location>
</feature>
<keyword evidence="3 4" id="KW-0274">FAD</keyword>
<dbReference type="PANTHER" id="PTHR11552:SF208">
    <property type="entry name" value="RE36204P-RELATED"/>
    <property type="match status" value="1"/>
</dbReference>
<dbReference type="PIRSF" id="PIRSF000137">
    <property type="entry name" value="Alcohol_oxidase"/>
    <property type="match status" value="1"/>
</dbReference>
<dbReference type="InterPro" id="IPR012132">
    <property type="entry name" value="GMC_OxRdtase"/>
</dbReference>
<sequence>MYPKSFLLLSIAFTLIAKSDGGPQVVNGLITLLVGIGNELNRIFGIFRGRPDFNTWYVTNTWKLKEVAEDEYDFIIVGSGSAGSVLANRLSEEKKWKILILEIGGPETAFMGVPILAPAFQMTQYNWRYFMELQNGLFYGLNDAKMHWPRGRALGGSSVINYMIYTRGNKWDYDRWAANGNPGWSYKEVLPYFIKSENGTNLQDIVSEVHGTKGPLSVENIYGAQLLDAFLEAGPMVNLPVIDYNANKESVGVGRMQATVKKGRRFSAATAYLWPVRNRPNLDIIIKAYVTKLLINTTTKTAYGVQYTKNGRTYTSKATKEVILSAGTFNSPQLLMLAGIGPKKHLENLGIKVLKDLPVGQNLHDHLTFPGLSFLIDQPIDLSPEIFLPRIDEYLKKGTGPLTSLSGPEGIGYVKTALADYKEDYPDIELIFVDGTLASDLGLFTYRGMNIRDDVFNSVFSPLLNFHAWTIFPMLLHPKSIGHMELRSKNPYDYPRFYGNFFSDPNDHDLDTFVESIRVIQRFSNTTAFQKYASKLNPKPMKGCGHLTFDSDSYWKCCIKAIAVTLHHQVGTVKMGPKGDPTAVVNPNLQVYGIQNLRVADCSIIPMALGAHTNAPSMMVGEKASDIIKEFWT</sequence>
<feature type="binding site" evidence="3">
    <location>
        <position position="290"/>
    </location>
    <ligand>
        <name>FAD</name>
        <dbReference type="ChEBI" id="CHEBI:57692"/>
    </ligand>
</feature>
<dbReference type="Gene3D" id="3.50.50.60">
    <property type="entry name" value="FAD/NAD(P)-binding domain"/>
    <property type="match status" value="1"/>
</dbReference>
<organism evidence="7 8">
    <name type="scientific">Ceutorhynchus assimilis</name>
    <name type="common">cabbage seed weevil</name>
    <dbReference type="NCBI Taxonomy" id="467358"/>
    <lineage>
        <taxon>Eukaryota</taxon>
        <taxon>Metazoa</taxon>
        <taxon>Ecdysozoa</taxon>
        <taxon>Arthropoda</taxon>
        <taxon>Hexapoda</taxon>
        <taxon>Insecta</taxon>
        <taxon>Pterygota</taxon>
        <taxon>Neoptera</taxon>
        <taxon>Endopterygota</taxon>
        <taxon>Coleoptera</taxon>
        <taxon>Polyphaga</taxon>
        <taxon>Cucujiformia</taxon>
        <taxon>Curculionidae</taxon>
        <taxon>Ceutorhynchinae</taxon>
        <taxon>Ceutorhynchus</taxon>
    </lineage>
</organism>
<dbReference type="PROSITE" id="PS00623">
    <property type="entry name" value="GMC_OXRED_1"/>
    <property type="match status" value="1"/>
</dbReference>
<dbReference type="Gene3D" id="3.30.560.10">
    <property type="entry name" value="Glucose Oxidase, domain 3"/>
    <property type="match status" value="1"/>
</dbReference>
<keyword evidence="5" id="KW-0732">Signal</keyword>
<evidence type="ECO:0000313" key="8">
    <source>
        <dbReference type="Proteomes" id="UP001152799"/>
    </source>
</evidence>
<protein>
    <recommendedName>
        <fullName evidence="6">Glucose-methanol-choline oxidoreductase N-terminal domain-containing protein</fullName>
    </recommendedName>
</protein>
<dbReference type="Pfam" id="PF00732">
    <property type="entry name" value="GMC_oxred_N"/>
    <property type="match status" value="1"/>
</dbReference>
<comment type="cofactor">
    <cofactor evidence="3">
        <name>FAD</name>
        <dbReference type="ChEBI" id="CHEBI:57692"/>
    </cofactor>
</comment>
<reference evidence="7" key="1">
    <citation type="submission" date="2022-01" db="EMBL/GenBank/DDBJ databases">
        <authorList>
            <person name="King R."/>
        </authorList>
    </citation>
    <scope>NUCLEOTIDE SEQUENCE</scope>
</reference>
<keyword evidence="4" id="KW-0285">Flavoprotein</keyword>
<dbReference type="SUPFAM" id="SSF54373">
    <property type="entry name" value="FAD-linked reductases, C-terminal domain"/>
    <property type="match status" value="1"/>
</dbReference>
<evidence type="ECO:0000259" key="6">
    <source>
        <dbReference type="PROSITE" id="PS00623"/>
    </source>
</evidence>
<dbReference type="AlphaFoldDB" id="A0A9N9QHN0"/>
<feature type="active site" description="Proton acceptor" evidence="2">
    <location>
        <position position="612"/>
    </location>
</feature>
<dbReference type="PANTHER" id="PTHR11552">
    <property type="entry name" value="GLUCOSE-METHANOL-CHOLINE GMC OXIDOREDUCTASE"/>
    <property type="match status" value="1"/>
</dbReference>
<proteinExistence type="inferred from homology"/>
<dbReference type="GO" id="GO:0050660">
    <property type="term" value="F:flavin adenine dinucleotide binding"/>
    <property type="evidence" value="ECO:0007669"/>
    <property type="project" value="InterPro"/>
</dbReference>
<evidence type="ECO:0000256" key="4">
    <source>
        <dbReference type="RuleBase" id="RU003968"/>
    </source>
</evidence>
<feature type="signal peptide" evidence="5">
    <location>
        <begin position="1"/>
        <end position="21"/>
    </location>
</feature>
<keyword evidence="8" id="KW-1185">Reference proteome</keyword>
<dbReference type="GO" id="GO:0016614">
    <property type="term" value="F:oxidoreductase activity, acting on CH-OH group of donors"/>
    <property type="evidence" value="ECO:0007669"/>
    <property type="project" value="InterPro"/>
</dbReference>
<feature type="active site" description="Proton donor" evidence="2">
    <location>
        <position position="568"/>
    </location>
</feature>
<evidence type="ECO:0000256" key="1">
    <source>
        <dbReference type="ARBA" id="ARBA00010790"/>
    </source>
</evidence>
<dbReference type="Proteomes" id="UP001152799">
    <property type="component" value="Chromosome 6"/>
</dbReference>
<evidence type="ECO:0000256" key="2">
    <source>
        <dbReference type="PIRSR" id="PIRSR000137-1"/>
    </source>
</evidence>
<comment type="similarity">
    <text evidence="1 4">Belongs to the GMC oxidoreductase family.</text>
</comment>
<accession>A0A9N9QHN0</accession>
<gene>
    <name evidence="7" type="ORF">CEUTPL_LOCUS11287</name>
</gene>
<evidence type="ECO:0000256" key="5">
    <source>
        <dbReference type="SAM" id="SignalP"/>
    </source>
</evidence>
<name>A0A9N9QHN0_9CUCU</name>
<dbReference type="InterPro" id="IPR007867">
    <property type="entry name" value="GMC_OxRtase_C"/>
</dbReference>
<feature type="chain" id="PRO_5040138559" description="Glucose-methanol-choline oxidoreductase N-terminal domain-containing protein" evidence="5">
    <location>
        <begin position="22"/>
        <end position="633"/>
    </location>
</feature>
<dbReference type="OrthoDB" id="269227at2759"/>
<dbReference type="EMBL" id="OU892282">
    <property type="protein sequence ID" value="CAG9770843.1"/>
    <property type="molecule type" value="Genomic_DNA"/>
</dbReference>
<dbReference type="InterPro" id="IPR000172">
    <property type="entry name" value="GMC_OxRdtase_N"/>
</dbReference>